<feature type="non-terminal residue" evidence="1">
    <location>
        <position position="131"/>
    </location>
</feature>
<organism evidence="1 2">
    <name type="scientific">Synechococcus lacustris str. Tous</name>
    <dbReference type="NCBI Taxonomy" id="1910958"/>
    <lineage>
        <taxon>Bacteria</taxon>
        <taxon>Bacillati</taxon>
        <taxon>Cyanobacteriota</taxon>
        <taxon>Cyanophyceae</taxon>
        <taxon>Synechococcales</taxon>
        <taxon>Synechococcaceae</taxon>
        <taxon>Synechococcus</taxon>
    </lineage>
</organism>
<reference evidence="2" key="1">
    <citation type="submission" date="2018-03" db="EMBL/GenBank/DDBJ databases">
        <title>Ecological and genomic features of two cosmopolitan and abundant freshwater picocyanobacteria.</title>
        <authorList>
            <person name="Cabello-Yeves P.J."/>
            <person name="Picazo A."/>
            <person name="Camacho A."/>
            <person name="Callieri C."/>
            <person name="Rosselli R."/>
            <person name="Roda-Garcia J."/>
            <person name="Coutinho F.H."/>
            <person name="Rodriguez-Valera F."/>
        </authorList>
    </citation>
    <scope>NUCLEOTIDE SEQUENCE [LARGE SCALE GENOMIC DNA]</scope>
    <source>
        <strain evidence="2">Tous</strain>
    </source>
</reference>
<keyword evidence="2" id="KW-1185">Reference proteome</keyword>
<dbReference type="EMBL" id="PXVC01000233">
    <property type="protein sequence ID" value="PSI00181.1"/>
    <property type="molecule type" value="Genomic_DNA"/>
</dbReference>
<accession>A0A2P7EAD6</accession>
<sequence length="131" mass="14916">MSSNVRRSSHLSRHLAALRLQSGLRPGQLAARLGANNVSKVGGLIRSFEIGEPLCEYWLDKLIAGLQPDPAELRRCLELDQAEAEQQLEQDRVAWEAWADEPIDPYLWIRYMPAVYGVWEVPRAFCTPRET</sequence>
<evidence type="ECO:0000313" key="1">
    <source>
        <dbReference type="EMBL" id="PSI00181.1"/>
    </source>
</evidence>
<dbReference type="Proteomes" id="UP000240206">
    <property type="component" value="Unassembled WGS sequence"/>
</dbReference>
<dbReference type="AlphaFoldDB" id="A0A2P7EAD6"/>
<evidence type="ECO:0000313" key="2">
    <source>
        <dbReference type="Proteomes" id="UP000240206"/>
    </source>
</evidence>
<protein>
    <submittedName>
        <fullName evidence="1">Uncharacterized protein</fullName>
    </submittedName>
</protein>
<gene>
    <name evidence="1" type="ORF">C7K08_14550</name>
</gene>
<name>A0A2P7EAD6_9SYNE</name>
<proteinExistence type="predicted"/>
<comment type="caution">
    <text evidence="1">The sequence shown here is derived from an EMBL/GenBank/DDBJ whole genome shotgun (WGS) entry which is preliminary data.</text>
</comment>